<keyword evidence="1" id="KW-0378">Hydrolase</keyword>
<dbReference type="NCBIfam" id="TIGR00099">
    <property type="entry name" value="Cof-subfamily"/>
    <property type="match status" value="1"/>
</dbReference>
<reference evidence="1" key="1">
    <citation type="submission" date="2020-10" db="EMBL/GenBank/DDBJ databases">
        <authorList>
            <person name="Lu T."/>
            <person name="Wang Q."/>
            <person name="Han X."/>
        </authorList>
    </citation>
    <scope>NUCLEOTIDE SEQUENCE</scope>
    <source>
        <strain evidence="1">WQ 117</strain>
    </source>
</reference>
<dbReference type="InterPro" id="IPR000150">
    <property type="entry name" value="Cof"/>
</dbReference>
<dbReference type="AlphaFoldDB" id="A0A8J7FRH8"/>
<dbReference type="InterPro" id="IPR023214">
    <property type="entry name" value="HAD_sf"/>
</dbReference>
<dbReference type="Gene3D" id="3.30.1240.10">
    <property type="match status" value="1"/>
</dbReference>
<dbReference type="SFLD" id="SFLDG01144">
    <property type="entry name" value="C2.B.4:_PGP_Like"/>
    <property type="match status" value="1"/>
</dbReference>
<proteinExistence type="predicted"/>
<keyword evidence="2" id="KW-1185">Reference proteome</keyword>
<accession>A0A8J7FRH8</accession>
<dbReference type="GO" id="GO:0005829">
    <property type="term" value="C:cytosol"/>
    <property type="evidence" value="ECO:0007669"/>
    <property type="project" value="TreeGrafter"/>
</dbReference>
<dbReference type="Gene3D" id="3.40.50.1000">
    <property type="entry name" value="HAD superfamily/HAD-like"/>
    <property type="match status" value="1"/>
</dbReference>
<dbReference type="PANTHER" id="PTHR10000">
    <property type="entry name" value="PHOSPHOSERINE PHOSPHATASE"/>
    <property type="match status" value="1"/>
</dbReference>
<protein>
    <submittedName>
        <fullName evidence="1">Cof-type HAD-IIB family hydrolase</fullName>
    </submittedName>
</protein>
<dbReference type="PANTHER" id="PTHR10000:SF25">
    <property type="entry name" value="PHOSPHATASE YKRA-RELATED"/>
    <property type="match status" value="1"/>
</dbReference>
<organism evidence="1 2">
    <name type="scientific">Faecalibacter rhinopitheci</name>
    <dbReference type="NCBI Taxonomy" id="2779678"/>
    <lineage>
        <taxon>Bacteria</taxon>
        <taxon>Pseudomonadati</taxon>
        <taxon>Bacteroidota</taxon>
        <taxon>Flavobacteriia</taxon>
        <taxon>Flavobacteriales</taxon>
        <taxon>Weeksellaceae</taxon>
        <taxon>Faecalibacter</taxon>
    </lineage>
</organism>
<dbReference type="NCBIfam" id="TIGR01484">
    <property type="entry name" value="HAD-SF-IIB"/>
    <property type="match status" value="1"/>
</dbReference>
<evidence type="ECO:0000313" key="2">
    <source>
        <dbReference type="Proteomes" id="UP000608754"/>
    </source>
</evidence>
<dbReference type="RefSeq" id="WP_194181716.1">
    <property type="nucleotide sequence ID" value="NZ_JADGIK010000001.1"/>
</dbReference>
<dbReference type="SFLD" id="SFLDG01140">
    <property type="entry name" value="C2.B:_Phosphomannomutase_and_P"/>
    <property type="match status" value="1"/>
</dbReference>
<dbReference type="GO" id="GO:0016791">
    <property type="term" value="F:phosphatase activity"/>
    <property type="evidence" value="ECO:0007669"/>
    <property type="project" value="TreeGrafter"/>
</dbReference>
<sequence length="260" mass="29545">MPIESIFFDFDGTLQGFENHTISDSTREALHLLKLNNYKIYIATGRNLVDMPNELKAFGFDGYINNNGGRCSDADMQPFFTKYIAEEDIKALLTYVHQNPIAFSLMTEKGFAINRVNDYVQKAYQYFGMNVPELIDLNIVALDQVMQMNLFVDEETEQYIVKQVLRNSESSRWMPYFADVNPKGIHKMKGIERMAKQYHLYLSKTMCFGDGGNDTTMLKGCAIGVAMGNANDEVKAIADYVTTSADADGIWNALKYYEII</sequence>
<evidence type="ECO:0000313" key="1">
    <source>
        <dbReference type="EMBL" id="MBF0596187.1"/>
    </source>
</evidence>
<dbReference type="GO" id="GO:0000287">
    <property type="term" value="F:magnesium ion binding"/>
    <property type="evidence" value="ECO:0007669"/>
    <property type="project" value="TreeGrafter"/>
</dbReference>
<dbReference type="SFLD" id="SFLDS00003">
    <property type="entry name" value="Haloacid_Dehalogenase"/>
    <property type="match status" value="1"/>
</dbReference>
<dbReference type="SUPFAM" id="SSF56784">
    <property type="entry name" value="HAD-like"/>
    <property type="match status" value="1"/>
</dbReference>
<dbReference type="InterPro" id="IPR036412">
    <property type="entry name" value="HAD-like_sf"/>
</dbReference>
<name>A0A8J7FRH8_9FLAO</name>
<dbReference type="EMBL" id="JADGIK010000001">
    <property type="protein sequence ID" value="MBF0596187.1"/>
    <property type="molecule type" value="Genomic_DNA"/>
</dbReference>
<dbReference type="Pfam" id="PF08282">
    <property type="entry name" value="Hydrolase_3"/>
    <property type="match status" value="1"/>
</dbReference>
<dbReference type="InterPro" id="IPR006379">
    <property type="entry name" value="HAD-SF_hydro_IIB"/>
</dbReference>
<comment type="caution">
    <text evidence="1">The sequence shown here is derived from an EMBL/GenBank/DDBJ whole genome shotgun (WGS) entry which is preliminary data.</text>
</comment>
<dbReference type="Proteomes" id="UP000608754">
    <property type="component" value="Unassembled WGS sequence"/>
</dbReference>
<gene>
    <name evidence="1" type="ORF">IM532_01705</name>
</gene>